<gene>
    <name evidence="1" type="ORF">PIB30_045371</name>
</gene>
<name>A0ABU6TI99_9FABA</name>
<organism evidence="1 2">
    <name type="scientific">Stylosanthes scabra</name>
    <dbReference type="NCBI Taxonomy" id="79078"/>
    <lineage>
        <taxon>Eukaryota</taxon>
        <taxon>Viridiplantae</taxon>
        <taxon>Streptophyta</taxon>
        <taxon>Embryophyta</taxon>
        <taxon>Tracheophyta</taxon>
        <taxon>Spermatophyta</taxon>
        <taxon>Magnoliopsida</taxon>
        <taxon>eudicotyledons</taxon>
        <taxon>Gunneridae</taxon>
        <taxon>Pentapetalae</taxon>
        <taxon>rosids</taxon>
        <taxon>fabids</taxon>
        <taxon>Fabales</taxon>
        <taxon>Fabaceae</taxon>
        <taxon>Papilionoideae</taxon>
        <taxon>50 kb inversion clade</taxon>
        <taxon>dalbergioids sensu lato</taxon>
        <taxon>Dalbergieae</taxon>
        <taxon>Pterocarpus clade</taxon>
        <taxon>Stylosanthes</taxon>
    </lineage>
</organism>
<proteinExistence type="predicted"/>
<sequence length="198" mass="21929">MRQGVVIVVSGGRRVESRRGLEEERWGSEKKWGLCIRVAFGVWLLGFQEFGTLGVRGPSPFFEAGGKIEPFSTTFSRRNSRKSEIDNHVGGRRAGSFDMLCNFQGAVAVSPAGVAEAPHVGNEFIELTKDEAEADSVMIVERIGSFNAIDFERLTCAEIKKLEFVSLQAAYYFYNGYGLIKGFSIRRSKEGHSSKVGF</sequence>
<dbReference type="EMBL" id="JASCZI010090897">
    <property type="protein sequence ID" value="MED6147603.1"/>
    <property type="molecule type" value="Genomic_DNA"/>
</dbReference>
<evidence type="ECO:0000313" key="1">
    <source>
        <dbReference type="EMBL" id="MED6147603.1"/>
    </source>
</evidence>
<protein>
    <submittedName>
        <fullName evidence="1">Uncharacterized protein</fullName>
    </submittedName>
</protein>
<accession>A0ABU6TI99</accession>
<reference evidence="1 2" key="1">
    <citation type="journal article" date="2023" name="Plants (Basel)">
        <title>Bridging the Gap: Combining Genomics and Transcriptomics Approaches to Understand Stylosanthes scabra, an Orphan Legume from the Brazilian Caatinga.</title>
        <authorList>
            <person name="Ferreira-Neto J.R.C."/>
            <person name="da Silva M.D."/>
            <person name="Binneck E."/>
            <person name="de Melo N.F."/>
            <person name="da Silva R.H."/>
            <person name="de Melo A.L.T.M."/>
            <person name="Pandolfi V."/>
            <person name="Bustamante F.O."/>
            <person name="Brasileiro-Vidal A.C."/>
            <person name="Benko-Iseppon A.M."/>
        </authorList>
    </citation>
    <scope>NUCLEOTIDE SEQUENCE [LARGE SCALE GENOMIC DNA]</scope>
    <source>
        <tissue evidence="1">Leaves</tissue>
    </source>
</reference>
<dbReference type="Proteomes" id="UP001341840">
    <property type="component" value="Unassembled WGS sequence"/>
</dbReference>
<comment type="caution">
    <text evidence="1">The sequence shown here is derived from an EMBL/GenBank/DDBJ whole genome shotgun (WGS) entry which is preliminary data.</text>
</comment>
<keyword evidence="2" id="KW-1185">Reference proteome</keyword>
<evidence type="ECO:0000313" key="2">
    <source>
        <dbReference type="Proteomes" id="UP001341840"/>
    </source>
</evidence>